<reference evidence="2 3" key="1">
    <citation type="journal article" date="2011" name="PLoS Pathog.">
        <title>Genomic and proteomic analyses of the fungus Arthrobotrys oligospora provide insights into nematode-trap formation.</title>
        <authorList>
            <person name="Yang J."/>
            <person name="Wang L."/>
            <person name="Ji X."/>
            <person name="Feng Y."/>
            <person name="Li X."/>
            <person name="Zou C."/>
            <person name="Xu J."/>
            <person name="Ren Y."/>
            <person name="Mi Q."/>
            <person name="Wu J."/>
            <person name="Liu S."/>
            <person name="Liu Y."/>
            <person name="Huang X."/>
            <person name="Wang H."/>
            <person name="Niu X."/>
            <person name="Li J."/>
            <person name="Liang L."/>
            <person name="Luo Y."/>
            <person name="Ji K."/>
            <person name="Zhou W."/>
            <person name="Yu Z."/>
            <person name="Li G."/>
            <person name="Liu Y."/>
            <person name="Li L."/>
            <person name="Qiao M."/>
            <person name="Feng L."/>
            <person name="Zhang K.-Q."/>
        </authorList>
    </citation>
    <scope>NUCLEOTIDE SEQUENCE [LARGE SCALE GENOMIC DNA]</scope>
    <source>
        <strain evidence="3">ATCC 24927 / CBS 115.81 / DSM 1491</strain>
    </source>
</reference>
<dbReference type="OMA" id="HTIDCSH"/>
<proteinExistence type="predicted"/>
<dbReference type="InterPro" id="IPR029058">
    <property type="entry name" value="AB_hydrolase_fold"/>
</dbReference>
<dbReference type="OrthoDB" id="94039at2759"/>
<protein>
    <recommendedName>
        <fullName evidence="1">AB hydrolase-1 domain-containing protein</fullName>
    </recommendedName>
</protein>
<feature type="domain" description="AB hydrolase-1" evidence="1">
    <location>
        <begin position="115"/>
        <end position="390"/>
    </location>
</feature>
<dbReference type="Pfam" id="PF12697">
    <property type="entry name" value="Abhydrolase_6"/>
    <property type="match status" value="1"/>
</dbReference>
<dbReference type="InterPro" id="IPR050266">
    <property type="entry name" value="AB_hydrolase_sf"/>
</dbReference>
<dbReference type="InterPro" id="IPR000073">
    <property type="entry name" value="AB_hydrolase_1"/>
</dbReference>
<dbReference type="Gene3D" id="3.40.50.1820">
    <property type="entry name" value="alpha/beta hydrolase"/>
    <property type="match status" value="1"/>
</dbReference>
<dbReference type="AlphaFoldDB" id="G1XBU5"/>
<dbReference type="GeneID" id="22892876"/>
<dbReference type="PANTHER" id="PTHR43798:SF33">
    <property type="entry name" value="HYDROLASE, PUTATIVE (AFU_ORTHOLOGUE AFUA_2G14860)-RELATED"/>
    <property type="match status" value="1"/>
</dbReference>
<name>G1XBU5_ARTOA</name>
<keyword evidence="3" id="KW-1185">Reference proteome</keyword>
<dbReference type="eggNOG" id="ENOG502QQ4M">
    <property type="taxonomic scope" value="Eukaryota"/>
</dbReference>
<dbReference type="GO" id="GO:0016020">
    <property type="term" value="C:membrane"/>
    <property type="evidence" value="ECO:0007669"/>
    <property type="project" value="TreeGrafter"/>
</dbReference>
<sequence>MLPIRVNFLVQCHRQQRLLASRPQLLNLTKYNAARCPKLCLVASRALSTTSKLINTEPYTTSNGVLRVKKHIVPAFPIREPIRGVWNGGDKLQLVANCYRPVNNPNPKPGDLTILAAHGNAFHKELYEPFFECLVEEYEKKGVRIRSIWMADFHNQGDSGVLNEKKLGGEVSWFDHSRDLLSLIMHLPNEFVRPIAAVGHSMGGAQIFHLSLMHPTLFSCIIGIDPIISPLPALPGPAPANPATLSAKRRDIWLSYEEAIEFFKSRPFYQNWDSRVLDLHMKYGLRKVPTPLYPDITKVGENAVTLRTTKHQEVFTFWKTSEQDRTESKEVFFRLKDMKIPVCYIQGQNSIINWGNKNELKMINTPQPCEMHFVPDCGHLVPQEKPRETAIIAADYLQRRIRMWGQKTEEQKKNWPPTMTISPQYFEHRLREVNE</sequence>
<dbReference type="PANTHER" id="PTHR43798">
    <property type="entry name" value="MONOACYLGLYCEROL LIPASE"/>
    <property type="match status" value="1"/>
</dbReference>
<evidence type="ECO:0000313" key="3">
    <source>
        <dbReference type="Proteomes" id="UP000008784"/>
    </source>
</evidence>
<dbReference type="Proteomes" id="UP000008784">
    <property type="component" value="Unassembled WGS sequence"/>
</dbReference>
<dbReference type="HOGENOM" id="CLU_036837_0_0_1"/>
<evidence type="ECO:0000259" key="1">
    <source>
        <dbReference type="Pfam" id="PF12697"/>
    </source>
</evidence>
<gene>
    <name evidence="2" type="ORF">AOL_s00078g392</name>
</gene>
<dbReference type="InParanoid" id="G1XBU5"/>
<evidence type="ECO:0000313" key="2">
    <source>
        <dbReference type="EMBL" id="EGX49359.1"/>
    </source>
</evidence>
<dbReference type="FunCoup" id="G1XBU5">
    <property type="interactions" value="24"/>
</dbReference>
<accession>G1XBU5</accession>
<comment type="caution">
    <text evidence="2">The sequence shown here is derived from an EMBL/GenBank/DDBJ whole genome shotgun (WGS) entry which is preliminary data.</text>
</comment>
<dbReference type="EMBL" id="ADOT01000134">
    <property type="protein sequence ID" value="EGX49359.1"/>
    <property type="molecule type" value="Genomic_DNA"/>
</dbReference>
<organism evidence="2 3">
    <name type="scientific">Arthrobotrys oligospora (strain ATCC 24927 / CBS 115.81 / DSM 1491)</name>
    <name type="common">Nematode-trapping fungus</name>
    <name type="synonym">Didymozoophaga oligospora</name>
    <dbReference type="NCBI Taxonomy" id="756982"/>
    <lineage>
        <taxon>Eukaryota</taxon>
        <taxon>Fungi</taxon>
        <taxon>Dikarya</taxon>
        <taxon>Ascomycota</taxon>
        <taxon>Pezizomycotina</taxon>
        <taxon>Orbiliomycetes</taxon>
        <taxon>Orbiliales</taxon>
        <taxon>Orbiliaceae</taxon>
        <taxon>Orbilia</taxon>
        <taxon>Orbilia oligospora</taxon>
    </lineage>
</organism>
<dbReference type="RefSeq" id="XP_011121957.1">
    <property type="nucleotide sequence ID" value="XM_011123655.1"/>
</dbReference>
<dbReference type="SUPFAM" id="SSF53474">
    <property type="entry name" value="alpha/beta-Hydrolases"/>
    <property type="match status" value="1"/>
</dbReference>
<dbReference type="STRING" id="756982.G1XBU5"/>